<reference evidence="1 2" key="1">
    <citation type="submission" date="2018-09" db="EMBL/GenBank/DDBJ databases">
        <authorList>
            <person name="Zhu H."/>
        </authorList>
    </citation>
    <scope>NUCLEOTIDE SEQUENCE [LARGE SCALE GENOMIC DNA]</scope>
    <source>
        <strain evidence="1 2">K2S05-167</strain>
    </source>
</reference>
<gene>
    <name evidence="1" type="ORF">D3875_16310</name>
</gene>
<comment type="caution">
    <text evidence="1">The sequence shown here is derived from an EMBL/GenBank/DDBJ whole genome shotgun (WGS) entry which is preliminary data.</text>
</comment>
<dbReference type="EMBL" id="QYUJ01000014">
    <property type="protein sequence ID" value="RJF72874.1"/>
    <property type="molecule type" value="Genomic_DNA"/>
</dbReference>
<evidence type="ECO:0000313" key="2">
    <source>
        <dbReference type="Proteomes" id="UP000286287"/>
    </source>
</evidence>
<protein>
    <submittedName>
        <fullName evidence="1">Uncharacterized protein</fullName>
    </submittedName>
</protein>
<name>A0A418V9U2_9DEIO</name>
<sequence length="230" mass="25414">MLGLMLQRASEETSQNLTDIERFQIFAVIHFFAPEFADLQQWQRIDQLIAQYGPRALLHESPWNAESRQSRITKATLDFQDRLIGRAVAGEIDSTALIYVRLSSYGQAFESLAVRPELDPGEAWSDAFLARLDALPAAERAPWLALAAFARSASAGKPTAKWLKEAQNHVDAVGAAKFREVLTASLPLLSRPRTVALQPAQYGPDANLVLDSFNALSLKGLLWMVPLVAD</sequence>
<evidence type="ECO:0000313" key="1">
    <source>
        <dbReference type="EMBL" id="RJF72874.1"/>
    </source>
</evidence>
<keyword evidence="2" id="KW-1185">Reference proteome</keyword>
<organism evidence="1 2">
    <name type="scientific">Deinococcus cavernae</name>
    <dbReference type="NCBI Taxonomy" id="2320857"/>
    <lineage>
        <taxon>Bacteria</taxon>
        <taxon>Thermotogati</taxon>
        <taxon>Deinococcota</taxon>
        <taxon>Deinococci</taxon>
        <taxon>Deinococcales</taxon>
        <taxon>Deinococcaceae</taxon>
        <taxon>Deinococcus</taxon>
    </lineage>
</organism>
<dbReference type="Proteomes" id="UP000286287">
    <property type="component" value="Unassembled WGS sequence"/>
</dbReference>
<proteinExistence type="predicted"/>
<dbReference type="RefSeq" id="WP_119765425.1">
    <property type="nucleotide sequence ID" value="NZ_QYUJ01000014.1"/>
</dbReference>
<accession>A0A418V9U2</accession>
<dbReference type="AlphaFoldDB" id="A0A418V9U2"/>